<protein>
    <submittedName>
        <fullName evidence="2">Uncharacterized protein</fullName>
    </submittedName>
</protein>
<sequence length="42" mass="4769">MYLCWWDSGGETKIFNSPLIHLNIKAPPEAGLFLVKPRVINV</sequence>
<dbReference type="EMBL" id="QGLC01000001">
    <property type="protein sequence ID" value="RAL69940.1"/>
    <property type="molecule type" value="Genomic_DNA"/>
</dbReference>
<dbReference type="Proteomes" id="UP000248786">
    <property type="component" value="Unassembled WGS sequence"/>
</dbReference>
<comment type="caution">
    <text evidence="2">The sequence shown here is derived from an EMBL/GenBank/DDBJ whole genome shotgun (WGS) entry which is preliminary data.</text>
</comment>
<proteinExistence type="predicted"/>
<dbReference type="EMBL" id="QGLD01000001">
    <property type="protein sequence ID" value="RAL71120.1"/>
    <property type="molecule type" value="Genomic_DNA"/>
</dbReference>
<accession>A0A328ER05</accession>
<name>A0A328ER05_9CHLR</name>
<evidence type="ECO:0000313" key="4">
    <source>
        <dbReference type="Proteomes" id="UP000249146"/>
    </source>
</evidence>
<dbReference type="AlphaFoldDB" id="A0A328ER05"/>
<evidence type="ECO:0000313" key="3">
    <source>
        <dbReference type="Proteomes" id="UP000248786"/>
    </source>
</evidence>
<dbReference type="Proteomes" id="UP000249146">
    <property type="component" value="Unassembled WGS sequence"/>
</dbReference>
<evidence type="ECO:0000313" key="2">
    <source>
        <dbReference type="EMBL" id="RAL71120.1"/>
    </source>
</evidence>
<evidence type="ECO:0000313" key="1">
    <source>
        <dbReference type="EMBL" id="RAL69940.1"/>
    </source>
</evidence>
<organism evidence="2 3">
    <name type="scientific">Dehalococcoides mccartyi</name>
    <dbReference type="NCBI Taxonomy" id="61435"/>
    <lineage>
        <taxon>Bacteria</taxon>
        <taxon>Bacillati</taxon>
        <taxon>Chloroflexota</taxon>
        <taxon>Dehalococcoidia</taxon>
        <taxon>Dehalococcoidales</taxon>
        <taxon>Dehalococcoidaceae</taxon>
        <taxon>Dehalococcoides</taxon>
    </lineage>
</organism>
<gene>
    <name evidence="2" type="ORF">C1G86_0060</name>
    <name evidence="1" type="ORF">C1G87_0094</name>
</gene>
<reference evidence="3 4" key="1">
    <citation type="submission" date="2018-05" db="EMBL/GenBank/DDBJ databases">
        <title>Draft genome sequences of Dehalococcoides mccartyi strains RC and KS.</title>
        <authorList>
            <person name="Higgins S.A."/>
            <person name="Padilla-Crespo E."/>
            <person name="Loeffler F.E."/>
        </authorList>
    </citation>
    <scope>NUCLEOTIDE SEQUENCE [LARGE SCALE GENOMIC DNA]</scope>
    <source>
        <strain evidence="2 3">KS</strain>
        <strain evidence="1 4">RC</strain>
    </source>
</reference>